<sequence>MHPRIQAQNGTRFPDGMLGGNYGPVFGSRTGRILRNGSRAVVYRPFCGARLSNYVIASYIIGRYNIASYNVKEG</sequence>
<evidence type="ECO:0000313" key="2">
    <source>
        <dbReference type="Proteomes" id="UP000330807"/>
    </source>
</evidence>
<name>A0A5K1JHS8_9ACTN</name>
<reference evidence="1 2" key="1">
    <citation type="submission" date="2019-10" db="EMBL/GenBank/DDBJ databases">
        <authorList>
            <person name="Wolf R A."/>
        </authorList>
    </citation>
    <scope>NUCLEOTIDE SEQUENCE [LARGE SCALE GENOMIC DNA]</scope>
    <source>
        <strain evidence="1">Collinsella_aerofaciens_AK_138A</strain>
    </source>
</reference>
<proteinExistence type="predicted"/>
<accession>A0A5K1JHS8</accession>
<dbReference type="Proteomes" id="UP000330807">
    <property type="component" value="Unassembled WGS sequence"/>
</dbReference>
<dbReference type="EMBL" id="CABWIH010000106">
    <property type="protein sequence ID" value="VWM04298.1"/>
    <property type="molecule type" value="Genomic_DNA"/>
</dbReference>
<organism evidence="1 2">
    <name type="scientific">Collinsella aerofaciens</name>
    <dbReference type="NCBI Taxonomy" id="74426"/>
    <lineage>
        <taxon>Bacteria</taxon>
        <taxon>Bacillati</taxon>
        <taxon>Actinomycetota</taxon>
        <taxon>Coriobacteriia</taxon>
        <taxon>Coriobacteriales</taxon>
        <taxon>Coriobacteriaceae</taxon>
        <taxon>Collinsella</taxon>
    </lineage>
</organism>
<evidence type="ECO:0000313" key="1">
    <source>
        <dbReference type="EMBL" id="VWM04298.1"/>
    </source>
</evidence>
<protein>
    <submittedName>
        <fullName evidence="1">Uncharacterized protein</fullName>
    </submittedName>
</protein>
<dbReference type="AlphaFoldDB" id="A0A5K1JHS8"/>
<gene>
    <name evidence="1" type="ORF">LMKDKBCB_00497</name>
</gene>